<organism evidence="15 16">
    <name type="scientific">Amycolatopsis pretoriensis</name>
    <dbReference type="NCBI Taxonomy" id="218821"/>
    <lineage>
        <taxon>Bacteria</taxon>
        <taxon>Bacillati</taxon>
        <taxon>Actinomycetota</taxon>
        <taxon>Actinomycetes</taxon>
        <taxon>Pseudonocardiales</taxon>
        <taxon>Pseudonocardiaceae</taxon>
        <taxon>Amycolatopsis</taxon>
    </lineage>
</organism>
<dbReference type="SMART" id="SM01009">
    <property type="entry name" value="AlkA_N"/>
    <property type="match status" value="1"/>
</dbReference>
<keyword evidence="8" id="KW-0862">Zinc</keyword>
<evidence type="ECO:0000256" key="8">
    <source>
        <dbReference type="ARBA" id="ARBA00022833"/>
    </source>
</evidence>
<dbReference type="GO" id="GO:0008725">
    <property type="term" value="F:DNA-3-methyladenine glycosylase activity"/>
    <property type="evidence" value="ECO:0007669"/>
    <property type="project" value="TreeGrafter"/>
</dbReference>
<dbReference type="PANTHER" id="PTHR43003:SF13">
    <property type="entry name" value="DNA-3-METHYLADENINE GLYCOSYLASE 2"/>
    <property type="match status" value="1"/>
</dbReference>
<proteinExistence type="predicted"/>
<evidence type="ECO:0000256" key="12">
    <source>
        <dbReference type="ARBA" id="ARBA00023163"/>
    </source>
</evidence>
<dbReference type="Gene3D" id="1.10.10.60">
    <property type="entry name" value="Homeodomain-like"/>
    <property type="match status" value="1"/>
</dbReference>
<dbReference type="SUPFAM" id="SSF55945">
    <property type="entry name" value="TATA-box binding protein-like"/>
    <property type="match status" value="1"/>
</dbReference>
<keyword evidence="6" id="KW-0479">Metal-binding</keyword>
<dbReference type="STRING" id="218821.SAMN05421837_1011279"/>
<keyword evidence="13" id="KW-0234">DNA repair</keyword>
<evidence type="ECO:0000256" key="7">
    <source>
        <dbReference type="ARBA" id="ARBA00022763"/>
    </source>
</evidence>
<dbReference type="GO" id="GO:0043565">
    <property type="term" value="F:sequence-specific DNA binding"/>
    <property type="evidence" value="ECO:0007669"/>
    <property type="project" value="InterPro"/>
</dbReference>
<dbReference type="Gene3D" id="3.40.10.10">
    <property type="entry name" value="DNA Methylphosphotriester Repair Domain"/>
    <property type="match status" value="1"/>
</dbReference>
<keyword evidence="11" id="KW-0010">Activator</keyword>
<dbReference type="InterPro" id="IPR051912">
    <property type="entry name" value="Alkylbase_DNA_Glycosylase/TA"/>
</dbReference>
<dbReference type="GO" id="GO:0008270">
    <property type="term" value="F:zinc ion binding"/>
    <property type="evidence" value="ECO:0007669"/>
    <property type="project" value="InterPro"/>
</dbReference>
<evidence type="ECO:0000256" key="13">
    <source>
        <dbReference type="ARBA" id="ARBA00023204"/>
    </source>
</evidence>
<dbReference type="CDD" id="cd00056">
    <property type="entry name" value="ENDO3c"/>
    <property type="match status" value="1"/>
</dbReference>
<dbReference type="GO" id="GO:0032259">
    <property type="term" value="P:methylation"/>
    <property type="evidence" value="ECO:0007669"/>
    <property type="project" value="UniProtKB-KW"/>
</dbReference>
<dbReference type="Pfam" id="PF12833">
    <property type="entry name" value="HTH_18"/>
    <property type="match status" value="1"/>
</dbReference>
<dbReference type="SUPFAM" id="SSF57884">
    <property type="entry name" value="Ada DNA repair protein, N-terminal domain (N-Ada 10)"/>
    <property type="match status" value="1"/>
</dbReference>
<dbReference type="SUPFAM" id="SSF48150">
    <property type="entry name" value="DNA-glycosylase"/>
    <property type="match status" value="1"/>
</dbReference>
<dbReference type="InterPro" id="IPR011257">
    <property type="entry name" value="DNA_glycosylase"/>
</dbReference>
<dbReference type="EC" id="3.2.2.21" evidence="3"/>
<keyword evidence="4" id="KW-0489">Methyltransferase</keyword>
<evidence type="ECO:0000256" key="11">
    <source>
        <dbReference type="ARBA" id="ARBA00023159"/>
    </source>
</evidence>
<dbReference type="GO" id="GO:0005737">
    <property type="term" value="C:cytoplasm"/>
    <property type="evidence" value="ECO:0007669"/>
    <property type="project" value="TreeGrafter"/>
</dbReference>
<dbReference type="FunFam" id="3.40.10.10:FF:000001">
    <property type="entry name" value="DNA-3-methyladenine glycosylase 2"/>
    <property type="match status" value="1"/>
</dbReference>
<dbReference type="Pfam" id="PF02805">
    <property type="entry name" value="Ada_Zn_binding"/>
    <property type="match status" value="1"/>
</dbReference>
<dbReference type="Gene3D" id="1.10.1670.10">
    <property type="entry name" value="Helix-hairpin-Helix base-excision DNA repair enzymes (C-terminal)"/>
    <property type="match status" value="1"/>
</dbReference>
<dbReference type="PROSITE" id="PS01124">
    <property type="entry name" value="HTH_ARAC_FAMILY_2"/>
    <property type="match status" value="1"/>
</dbReference>
<dbReference type="InterPro" id="IPR003265">
    <property type="entry name" value="HhH-GPD_domain"/>
</dbReference>
<feature type="domain" description="HTH araC/xylS-type" evidence="14">
    <location>
        <begin position="91"/>
        <end position="189"/>
    </location>
</feature>
<sequence length="491" mass="52594">MLDGVHEDFERCVRAVQAKDARFDGWFYTAVLTTKIYCRPSCPVVPPKPKNMSFYPSAAAAQQAGFRACKRCRPDASPGSPLWNERADLVARAMRLIADGVVDTDGVQGLADRLGYSVRQVQRQVFAEVGAGPLALARAQRAQTARTLIETTTLPMAELALAAGFGSIRAFNDTVREVFALSPTELRQRAKGKPSATAGAIPLRLPYRKPLCPDNLFGHLVATGVPGVEEWRDGAYRRTLRLPHGHGVAALRPEDGYIACRLTLTDLRDLPTATSRCRRLLDLDADPVAVDDQLAGDPLLAPLVAAAPGRRVPRTVDGAEFAVRAVLGQQVSTAAARTHAARLVVAHGEPIDDPEGGLTHLFPSPDALASLDPETLAMPRSRRRTLLALVEALTDGLDLGAGSDWAGTRAALTALPGFGPWTVESIAMRALGDPDAFLPTDLGIKYAAETLGLGGQAAVVARSVAWRPWRAYATQHLWATGDHAINRMPAA</sequence>
<evidence type="ECO:0000313" key="15">
    <source>
        <dbReference type="EMBL" id="SEF22200.1"/>
    </source>
</evidence>
<keyword evidence="12" id="KW-0804">Transcription</keyword>
<evidence type="ECO:0000256" key="3">
    <source>
        <dbReference type="ARBA" id="ARBA00012000"/>
    </source>
</evidence>
<keyword evidence="7" id="KW-0227">DNA damage</keyword>
<dbReference type="SMART" id="SM00478">
    <property type="entry name" value="ENDO3c"/>
    <property type="match status" value="1"/>
</dbReference>
<dbReference type="GO" id="GO:0008168">
    <property type="term" value="F:methyltransferase activity"/>
    <property type="evidence" value="ECO:0007669"/>
    <property type="project" value="UniProtKB-KW"/>
</dbReference>
<keyword evidence="9" id="KW-0805">Transcription regulation</keyword>
<dbReference type="InterPro" id="IPR018060">
    <property type="entry name" value="HTH_AraC"/>
</dbReference>
<reference evidence="16" key="1">
    <citation type="submission" date="2016-10" db="EMBL/GenBank/DDBJ databases">
        <authorList>
            <person name="Varghese N."/>
            <person name="Submissions S."/>
        </authorList>
    </citation>
    <scope>NUCLEOTIDE SEQUENCE [LARGE SCALE GENOMIC DNA]</scope>
    <source>
        <strain evidence="16">DSM 44654</strain>
    </source>
</reference>
<dbReference type="InterPro" id="IPR010316">
    <property type="entry name" value="AlkA_N"/>
</dbReference>
<dbReference type="Gene3D" id="3.30.310.20">
    <property type="entry name" value="DNA-3-methyladenine glycosylase AlkA, N-terminal domain"/>
    <property type="match status" value="1"/>
</dbReference>
<evidence type="ECO:0000256" key="2">
    <source>
        <dbReference type="ARBA" id="ARBA00001947"/>
    </source>
</evidence>
<dbReference type="EMBL" id="FNUJ01000001">
    <property type="protein sequence ID" value="SEF22200.1"/>
    <property type="molecule type" value="Genomic_DNA"/>
</dbReference>
<dbReference type="AlphaFoldDB" id="A0A1H5Q7W3"/>
<dbReference type="InterPro" id="IPR035451">
    <property type="entry name" value="Ada-like_dom_sf"/>
</dbReference>
<dbReference type="InterPro" id="IPR009057">
    <property type="entry name" value="Homeodomain-like_sf"/>
</dbReference>
<evidence type="ECO:0000256" key="9">
    <source>
        <dbReference type="ARBA" id="ARBA00023015"/>
    </source>
</evidence>
<dbReference type="GO" id="GO:0032993">
    <property type="term" value="C:protein-DNA complex"/>
    <property type="evidence" value="ECO:0007669"/>
    <property type="project" value="TreeGrafter"/>
</dbReference>
<dbReference type="Proteomes" id="UP000198878">
    <property type="component" value="Unassembled WGS sequence"/>
</dbReference>
<dbReference type="InterPro" id="IPR023170">
    <property type="entry name" value="HhH_base_excis_C"/>
</dbReference>
<dbReference type="GO" id="GO:0006285">
    <property type="term" value="P:base-excision repair, AP site formation"/>
    <property type="evidence" value="ECO:0007669"/>
    <property type="project" value="TreeGrafter"/>
</dbReference>
<evidence type="ECO:0000259" key="14">
    <source>
        <dbReference type="PROSITE" id="PS01124"/>
    </source>
</evidence>
<dbReference type="Gene3D" id="1.10.340.30">
    <property type="entry name" value="Hypothetical protein, domain 2"/>
    <property type="match status" value="1"/>
</dbReference>
<dbReference type="PANTHER" id="PTHR43003">
    <property type="entry name" value="DNA-3-METHYLADENINE GLYCOSYLASE"/>
    <property type="match status" value="1"/>
</dbReference>
<dbReference type="GO" id="GO:0043916">
    <property type="term" value="F:DNA-7-methylguanine glycosylase activity"/>
    <property type="evidence" value="ECO:0007669"/>
    <property type="project" value="TreeGrafter"/>
</dbReference>
<dbReference type="PROSITE" id="PS00041">
    <property type="entry name" value="HTH_ARAC_FAMILY_1"/>
    <property type="match status" value="1"/>
</dbReference>
<dbReference type="InterPro" id="IPR018062">
    <property type="entry name" value="HTH_AraC-typ_CS"/>
</dbReference>
<dbReference type="GO" id="GO:0006307">
    <property type="term" value="P:DNA alkylation repair"/>
    <property type="evidence" value="ECO:0007669"/>
    <property type="project" value="TreeGrafter"/>
</dbReference>
<comment type="cofactor">
    <cofactor evidence="2">
        <name>Zn(2+)</name>
        <dbReference type="ChEBI" id="CHEBI:29105"/>
    </cofactor>
</comment>
<evidence type="ECO:0000313" key="16">
    <source>
        <dbReference type="Proteomes" id="UP000198878"/>
    </source>
</evidence>
<evidence type="ECO:0000256" key="1">
    <source>
        <dbReference type="ARBA" id="ARBA00000086"/>
    </source>
</evidence>
<dbReference type="GO" id="GO:0003700">
    <property type="term" value="F:DNA-binding transcription factor activity"/>
    <property type="evidence" value="ECO:0007669"/>
    <property type="project" value="InterPro"/>
</dbReference>
<accession>A0A1H5Q7W3</accession>
<evidence type="ECO:0000256" key="5">
    <source>
        <dbReference type="ARBA" id="ARBA00022679"/>
    </source>
</evidence>
<dbReference type="SUPFAM" id="SSF46689">
    <property type="entry name" value="Homeodomain-like"/>
    <property type="match status" value="1"/>
</dbReference>
<evidence type="ECO:0000256" key="4">
    <source>
        <dbReference type="ARBA" id="ARBA00022603"/>
    </source>
</evidence>
<evidence type="ECO:0000256" key="10">
    <source>
        <dbReference type="ARBA" id="ARBA00023125"/>
    </source>
</evidence>
<dbReference type="SMART" id="SM00342">
    <property type="entry name" value="HTH_ARAC"/>
    <property type="match status" value="1"/>
</dbReference>
<dbReference type="InterPro" id="IPR037046">
    <property type="entry name" value="AlkA_N_sf"/>
</dbReference>
<comment type="catalytic activity">
    <reaction evidence="1">
        <text>Hydrolysis of alkylated DNA, releasing 3-methyladenine, 3-methylguanine, 7-methylguanine and 7-methyladenine.</text>
        <dbReference type="EC" id="3.2.2.21"/>
    </reaction>
</comment>
<protein>
    <recommendedName>
        <fullName evidence="3">DNA-3-methyladenine glycosylase II</fullName>
        <ecNumber evidence="3">3.2.2.21</ecNumber>
    </recommendedName>
</protein>
<evidence type="ECO:0000256" key="6">
    <source>
        <dbReference type="ARBA" id="ARBA00022723"/>
    </source>
</evidence>
<gene>
    <name evidence="15" type="ORF">SAMN05421837_1011279</name>
</gene>
<keyword evidence="16" id="KW-1185">Reference proteome</keyword>
<dbReference type="GO" id="GO:0032131">
    <property type="term" value="F:alkylated DNA binding"/>
    <property type="evidence" value="ECO:0007669"/>
    <property type="project" value="TreeGrafter"/>
</dbReference>
<keyword evidence="5" id="KW-0808">Transferase</keyword>
<dbReference type="InterPro" id="IPR004026">
    <property type="entry name" value="Ada_DNA_repair_Zn-bd"/>
</dbReference>
<keyword evidence="10" id="KW-0238">DNA-binding</keyword>
<dbReference type="Pfam" id="PF06029">
    <property type="entry name" value="AlkA_N"/>
    <property type="match status" value="1"/>
</dbReference>
<dbReference type="FunFam" id="3.30.310.20:FF:000001">
    <property type="entry name" value="DNA-3-methyladenine glycosylase 2"/>
    <property type="match status" value="1"/>
</dbReference>
<name>A0A1H5Q7W3_9PSEU</name>